<accession>A0A1F4WKE4</accession>
<evidence type="ECO:0000313" key="16">
    <source>
        <dbReference type="Proteomes" id="UP000179113"/>
    </source>
</evidence>
<evidence type="ECO:0000256" key="12">
    <source>
        <dbReference type="ARBA" id="ARBA00026013"/>
    </source>
</evidence>
<keyword evidence="3" id="KW-0813">Transport</keyword>
<proteinExistence type="inferred from homology"/>
<keyword evidence="6" id="KW-0067">ATP-binding</keyword>
<evidence type="ECO:0000256" key="10">
    <source>
        <dbReference type="ARBA" id="ARBA00023196"/>
    </source>
</evidence>
<evidence type="ECO:0008006" key="17">
    <source>
        <dbReference type="Google" id="ProtNLM"/>
    </source>
</evidence>
<dbReference type="Gene3D" id="1.20.150.20">
    <property type="entry name" value="ATP synthase alpha/beta chain, C-terminal domain"/>
    <property type="match status" value="1"/>
</dbReference>
<dbReference type="Proteomes" id="UP000179113">
    <property type="component" value="Unassembled WGS sequence"/>
</dbReference>
<keyword evidence="4" id="KW-0547">Nucleotide-binding</keyword>
<dbReference type="EMBL" id="MEWA01000016">
    <property type="protein sequence ID" value="OGC69818.1"/>
    <property type="molecule type" value="Genomic_DNA"/>
</dbReference>
<dbReference type="SUPFAM" id="SSF52540">
    <property type="entry name" value="P-loop containing nucleoside triphosphate hydrolases"/>
    <property type="match status" value="1"/>
</dbReference>
<evidence type="ECO:0000256" key="1">
    <source>
        <dbReference type="ARBA" id="ARBA00004370"/>
    </source>
</evidence>
<gene>
    <name evidence="15" type="ORF">A2415_04295</name>
</gene>
<dbReference type="GO" id="GO:0045259">
    <property type="term" value="C:proton-transporting ATP synthase complex"/>
    <property type="evidence" value="ECO:0007669"/>
    <property type="project" value="UniProtKB-KW"/>
</dbReference>
<dbReference type="AlphaFoldDB" id="A0A1F4WKE4"/>
<keyword evidence="5" id="KW-0375">Hydrogen ion transport</keyword>
<feature type="domain" description="ATPase F1/V1/A1 complex alpha/beta subunit nucleotide-binding" evidence="13">
    <location>
        <begin position="131"/>
        <end position="350"/>
    </location>
</feature>
<evidence type="ECO:0000256" key="9">
    <source>
        <dbReference type="ARBA" id="ARBA00023136"/>
    </source>
</evidence>
<dbReference type="FunFam" id="3.40.50.300:FF:002432">
    <property type="entry name" value="ATP synthase subunit alpha, mitochondrial"/>
    <property type="match status" value="1"/>
</dbReference>
<dbReference type="GO" id="GO:0005524">
    <property type="term" value="F:ATP binding"/>
    <property type="evidence" value="ECO:0007669"/>
    <property type="project" value="UniProtKB-KW"/>
</dbReference>
<comment type="caution">
    <text evidence="15">The sequence shown here is derived from an EMBL/GenBank/DDBJ whole genome shotgun (WGS) entry which is preliminary data.</text>
</comment>
<keyword evidence="10" id="KW-0139">CF(1)</keyword>
<evidence type="ECO:0000256" key="2">
    <source>
        <dbReference type="ARBA" id="ARBA00008936"/>
    </source>
</evidence>
<keyword evidence="8" id="KW-0406">Ion transport</keyword>
<evidence type="ECO:0000256" key="8">
    <source>
        <dbReference type="ARBA" id="ARBA00023065"/>
    </source>
</evidence>
<evidence type="ECO:0000259" key="13">
    <source>
        <dbReference type="Pfam" id="PF00006"/>
    </source>
</evidence>
<keyword evidence="7" id="KW-1278">Translocase</keyword>
<organism evidence="15 16">
    <name type="scientific">candidate division WWE3 bacterium RIFOXYC1_FULL_39_7</name>
    <dbReference type="NCBI Taxonomy" id="1802643"/>
    <lineage>
        <taxon>Bacteria</taxon>
        <taxon>Katanobacteria</taxon>
    </lineage>
</organism>
<keyword evidence="11" id="KW-0066">ATP synthesis</keyword>
<dbReference type="Gene3D" id="3.40.50.300">
    <property type="entry name" value="P-loop containing nucleotide triphosphate hydrolases"/>
    <property type="match status" value="1"/>
</dbReference>
<evidence type="ECO:0000256" key="3">
    <source>
        <dbReference type="ARBA" id="ARBA00022448"/>
    </source>
</evidence>
<dbReference type="InterPro" id="IPR000793">
    <property type="entry name" value="ATP_synth_asu_C"/>
</dbReference>
<evidence type="ECO:0000313" key="15">
    <source>
        <dbReference type="EMBL" id="OGC69818.1"/>
    </source>
</evidence>
<dbReference type="Gene3D" id="2.40.30.20">
    <property type="match status" value="1"/>
</dbReference>
<dbReference type="PANTHER" id="PTHR48082">
    <property type="entry name" value="ATP SYNTHASE SUBUNIT ALPHA, MITOCHONDRIAL"/>
    <property type="match status" value="1"/>
</dbReference>
<evidence type="ECO:0000256" key="6">
    <source>
        <dbReference type="ARBA" id="ARBA00022840"/>
    </source>
</evidence>
<sequence length="493" mass="55499">MDFETFLNATGEIGYVRRISSTIVFCDGLPGAKLSEVVIFENGEIGQVFSTNKDSIEIIVLSKGYIKVGTKVARTGQTFKINIGNHLFGNVISPTDLITFEGNDESADRIIESEPLGIDRRKNIGKPFETGVTLVDLMLPLGMGQRELLIGDRKTNKTQFVLQSILTQAQKGTICIYAAIAKKRTDVILFNKFAKNNKIDGKIITIASYPDDPSGLIYLTPYIAMTIAEYFRDRGEDVYLCFDDLTAHAKYYREISLLAGRFPGRNSYPGDIFYLHSRLLERAGNFIVEGSDKKSGEASITCMPVAEMVMGDFSGYIQTNLMAMTDGHLYFDRDYYNQGKRPPINPFLSVTRVGRQAQTPLLRELSRKITSFMVGYEKMKEFMHFGAELSEESQKMLITGDKISSIFEQSSISPRPFSLSILMFTAVWAGYWQEKDINGLKLELKKLSNLYMVNEEFRKQAESTIQNSPSFNHLVDSMKSSQSNILQMLSELK</sequence>
<evidence type="ECO:0000256" key="5">
    <source>
        <dbReference type="ARBA" id="ARBA00022781"/>
    </source>
</evidence>
<evidence type="ECO:0000259" key="14">
    <source>
        <dbReference type="Pfam" id="PF00306"/>
    </source>
</evidence>
<evidence type="ECO:0000256" key="11">
    <source>
        <dbReference type="ARBA" id="ARBA00023310"/>
    </source>
</evidence>
<dbReference type="SUPFAM" id="SSF50615">
    <property type="entry name" value="N-terminal domain of alpha and beta subunits of F1 ATP synthase"/>
    <property type="match status" value="1"/>
</dbReference>
<comment type="similarity">
    <text evidence="2">Belongs to the ATPase alpha/beta chains family.</text>
</comment>
<dbReference type="GO" id="GO:0046933">
    <property type="term" value="F:proton-transporting ATP synthase activity, rotational mechanism"/>
    <property type="evidence" value="ECO:0007669"/>
    <property type="project" value="InterPro"/>
</dbReference>
<dbReference type="InterPro" id="IPR023366">
    <property type="entry name" value="ATP_synth_asu-like_sf"/>
</dbReference>
<dbReference type="Pfam" id="PF00006">
    <property type="entry name" value="ATP-synt_ab"/>
    <property type="match status" value="1"/>
</dbReference>
<comment type="subcellular location">
    <subcellularLocation>
        <location evidence="1">Membrane</location>
    </subcellularLocation>
</comment>
<dbReference type="InterPro" id="IPR036121">
    <property type="entry name" value="ATPase_F1/V1/A1_a/bsu_N_sf"/>
</dbReference>
<name>A0A1F4WKE4_UNCKA</name>
<dbReference type="InterPro" id="IPR005294">
    <property type="entry name" value="ATP_synth_F1_asu"/>
</dbReference>
<keyword evidence="9" id="KW-0472">Membrane</keyword>
<dbReference type="InterPro" id="IPR000194">
    <property type="entry name" value="ATPase_F1/V1/A1_a/bsu_nucl-bd"/>
</dbReference>
<dbReference type="Pfam" id="PF00306">
    <property type="entry name" value="ATP-synt_ab_C"/>
    <property type="match status" value="1"/>
</dbReference>
<dbReference type="InterPro" id="IPR027417">
    <property type="entry name" value="P-loop_NTPase"/>
</dbReference>
<protein>
    <recommendedName>
        <fullName evidence="17">ATPase F1/V1/A1 complex alpha/beta subunit nucleotide-binding domain-containing protein</fullName>
    </recommendedName>
</protein>
<evidence type="ECO:0000256" key="4">
    <source>
        <dbReference type="ARBA" id="ARBA00022741"/>
    </source>
</evidence>
<dbReference type="GO" id="GO:0043531">
    <property type="term" value="F:ADP binding"/>
    <property type="evidence" value="ECO:0007669"/>
    <property type="project" value="TreeGrafter"/>
</dbReference>
<feature type="domain" description="ATP synthase alpha subunit C-terminal" evidence="14">
    <location>
        <begin position="358"/>
        <end position="441"/>
    </location>
</feature>
<evidence type="ECO:0000256" key="7">
    <source>
        <dbReference type="ARBA" id="ARBA00022967"/>
    </source>
</evidence>
<dbReference type="PANTHER" id="PTHR48082:SF2">
    <property type="entry name" value="ATP SYNTHASE SUBUNIT ALPHA, MITOCHONDRIAL"/>
    <property type="match status" value="1"/>
</dbReference>
<reference evidence="15 16" key="1">
    <citation type="journal article" date="2016" name="Nat. Commun.">
        <title>Thousands of microbial genomes shed light on interconnected biogeochemical processes in an aquifer system.</title>
        <authorList>
            <person name="Anantharaman K."/>
            <person name="Brown C.T."/>
            <person name="Hug L.A."/>
            <person name="Sharon I."/>
            <person name="Castelle C.J."/>
            <person name="Probst A.J."/>
            <person name="Thomas B.C."/>
            <person name="Singh A."/>
            <person name="Wilkins M.J."/>
            <person name="Karaoz U."/>
            <person name="Brodie E.L."/>
            <person name="Williams K.H."/>
            <person name="Hubbard S.S."/>
            <person name="Banfield J.F."/>
        </authorList>
    </citation>
    <scope>NUCLEOTIDE SEQUENCE [LARGE SCALE GENOMIC DNA]</scope>
</reference>
<dbReference type="InterPro" id="IPR038376">
    <property type="entry name" value="ATP_synth_asu_C_sf"/>
</dbReference>
<comment type="subunit">
    <text evidence="12">F-type ATPases have 2 components, CF(1) - the catalytic core - and CF(0) - the membrane proton channel. CF(1) has five subunits: alpha(3), beta(3), gamma(1), delta(1), epsilon(1). CF(0) has four main subunits: a(1), b(1), b'(1) and c(9-12).</text>
</comment>
<dbReference type="SUPFAM" id="SSF47917">
    <property type="entry name" value="C-terminal domain of alpha and beta subunits of F1 ATP synthase"/>
    <property type="match status" value="1"/>
</dbReference>